<dbReference type="Gene3D" id="2.60.40.1700">
    <property type="entry name" value="Protein-arginine deiminase, central domain"/>
    <property type="match status" value="1"/>
</dbReference>
<feature type="domain" description="Protein-arginine deiminase (PAD) central" evidence="2">
    <location>
        <begin position="25"/>
        <end position="188"/>
    </location>
</feature>
<dbReference type="SUPFAM" id="SSF110083">
    <property type="entry name" value="Peptidylarginine deiminase Pad4, middle domain"/>
    <property type="match status" value="1"/>
</dbReference>
<evidence type="ECO:0000313" key="4">
    <source>
        <dbReference type="Proteomes" id="UP000536381"/>
    </source>
</evidence>
<protein>
    <submittedName>
        <fullName evidence="3">PADI3 deiminase</fullName>
    </submittedName>
</protein>
<dbReference type="InterPro" id="IPR013733">
    <property type="entry name" value="Prot_Arg_deaminase_cen_dom"/>
</dbReference>
<dbReference type="AlphaFoldDB" id="A0A7L2IG04"/>
<dbReference type="PANTHER" id="PTHR10837:SF11">
    <property type="entry name" value="PROTEIN-ARGININE DEIMINASE TYPE-1"/>
    <property type="match status" value="1"/>
</dbReference>
<accession>A0A7L2IG04</accession>
<dbReference type="InterPro" id="IPR004303">
    <property type="entry name" value="PAD"/>
</dbReference>
<evidence type="ECO:0000259" key="1">
    <source>
        <dbReference type="Pfam" id="PF03068"/>
    </source>
</evidence>
<dbReference type="FunFam" id="2.60.40.1700:FF:000001">
    <property type="entry name" value="Protein-arginine deiminase type-2"/>
    <property type="match status" value="1"/>
</dbReference>
<dbReference type="Gene3D" id="3.75.10.10">
    <property type="entry name" value="L-arginine/glycine Amidinotransferase, Chain A"/>
    <property type="match status" value="1"/>
</dbReference>
<dbReference type="SUPFAM" id="SSF55909">
    <property type="entry name" value="Pentein"/>
    <property type="match status" value="1"/>
</dbReference>
<dbReference type="InterPro" id="IPR036556">
    <property type="entry name" value="PAD_central_sf"/>
</dbReference>
<feature type="non-terminal residue" evidence="3">
    <location>
        <position position="376"/>
    </location>
</feature>
<keyword evidence="4" id="KW-1185">Reference proteome</keyword>
<dbReference type="Proteomes" id="UP000536381">
    <property type="component" value="Unassembled WGS sequence"/>
</dbReference>
<dbReference type="EMBL" id="VWYK01053130">
    <property type="protein sequence ID" value="NXR10002.1"/>
    <property type="molecule type" value="Genomic_DNA"/>
</dbReference>
<dbReference type="GO" id="GO:0004668">
    <property type="term" value="F:protein-arginine deiminase activity"/>
    <property type="evidence" value="ECO:0007669"/>
    <property type="project" value="InterPro"/>
</dbReference>
<dbReference type="InterPro" id="IPR013530">
    <property type="entry name" value="PAD_C"/>
</dbReference>
<comment type="caution">
    <text evidence="3">The sequence shown here is derived from an EMBL/GenBank/DDBJ whole genome shotgun (WGS) entry which is preliminary data.</text>
</comment>
<organism evidence="3 4">
    <name type="scientific">Semnornis frantzii</name>
    <dbReference type="NCBI Taxonomy" id="91796"/>
    <lineage>
        <taxon>Eukaryota</taxon>
        <taxon>Metazoa</taxon>
        <taxon>Chordata</taxon>
        <taxon>Craniata</taxon>
        <taxon>Vertebrata</taxon>
        <taxon>Euteleostomi</taxon>
        <taxon>Archelosauria</taxon>
        <taxon>Archosauria</taxon>
        <taxon>Dinosauria</taxon>
        <taxon>Saurischia</taxon>
        <taxon>Theropoda</taxon>
        <taxon>Coelurosauria</taxon>
        <taxon>Aves</taxon>
        <taxon>Neognathae</taxon>
        <taxon>Neoaves</taxon>
        <taxon>Telluraves</taxon>
        <taxon>Coraciimorphae</taxon>
        <taxon>Piciformes</taxon>
        <taxon>Ramphastidae</taxon>
        <taxon>Semnornis</taxon>
    </lineage>
</organism>
<gene>
    <name evidence="3" type="primary">Padi3</name>
    <name evidence="3" type="ORF">SEMFRA_R06406</name>
</gene>
<reference evidence="3 4" key="1">
    <citation type="submission" date="2019-09" db="EMBL/GenBank/DDBJ databases">
        <title>Bird 10,000 Genomes (B10K) Project - Family phase.</title>
        <authorList>
            <person name="Zhang G."/>
        </authorList>
    </citation>
    <scope>NUCLEOTIDE SEQUENCE [LARGE SCALE GENOMIC DNA]</scope>
    <source>
        <strain evidence="3">B10K-DU-001-42</strain>
        <tissue evidence="3">Muscle</tissue>
    </source>
</reference>
<sequence length="376" mass="41458">QVRISYFGESGGVPIGRAMLYLTCVEVSLDADTSRSGAVSRTLLDKATWTWGPEGHGAILLVNCDQDDPRGRMSRSKKPDNLDTTIRSYADLKDMSQMVLRTRGPRTIFTGHRLVLHTDYSNADKVGVFYSGNSMALEEYKHVLGGLKLAYTIKPSRHQDESIFYVEGLSFPDVDFSGLVAFHVTLLESPEKVPAVLRGLGVSRSKEQKIPNLVPSSQDLLETPIFTDTVVFRVAPWIMTPNTLAPLEVFVCSVQNNEGFVAAVRAMAEKAECPLTVCPVPENRQDRWIQDEIEFGYIQAPHKTFPVVLDSPRDGGLVDFPVRRILGPDFGYVARQAPEGVSGLDSFGNLEVSPPVSVQGKEYPLGRILIGSSFPR</sequence>
<dbReference type="InterPro" id="IPR038685">
    <property type="entry name" value="PAD_N_sf"/>
</dbReference>
<dbReference type="GO" id="GO:0005634">
    <property type="term" value="C:nucleus"/>
    <property type="evidence" value="ECO:0007669"/>
    <property type="project" value="TreeGrafter"/>
</dbReference>
<feature type="domain" description="Protein-arginine deiminase C-terminal" evidence="1">
    <location>
        <begin position="225"/>
        <end position="374"/>
    </location>
</feature>
<proteinExistence type="predicted"/>
<evidence type="ECO:0000313" key="3">
    <source>
        <dbReference type="EMBL" id="NXR10002.1"/>
    </source>
</evidence>
<feature type="non-terminal residue" evidence="3">
    <location>
        <position position="1"/>
    </location>
</feature>
<evidence type="ECO:0000259" key="2">
    <source>
        <dbReference type="Pfam" id="PF08527"/>
    </source>
</evidence>
<name>A0A7L2IG04_9PICI</name>
<dbReference type="PANTHER" id="PTHR10837">
    <property type="entry name" value="PEPTIDYLARGININE DEIMINASE"/>
    <property type="match status" value="1"/>
</dbReference>
<dbReference type="OrthoDB" id="5102063at2759"/>
<dbReference type="Pfam" id="PF08527">
    <property type="entry name" value="PAD_M"/>
    <property type="match status" value="1"/>
</dbReference>
<dbReference type="GO" id="GO:0005509">
    <property type="term" value="F:calcium ion binding"/>
    <property type="evidence" value="ECO:0007669"/>
    <property type="project" value="InterPro"/>
</dbReference>
<dbReference type="Pfam" id="PF03068">
    <property type="entry name" value="PAD"/>
    <property type="match status" value="1"/>
</dbReference>
<dbReference type="GO" id="GO:0005737">
    <property type="term" value="C:cytoplasm"/>
    <property type="evidence" value="ECO:0007669"/>
    <property type="project" value="InterPro"/>
</dbReference>
<dbReference type="Gene3D" id="2.60.40.1860">
    <property type="entry name" value="Protein-arginine deiminase, N-terminal domain"/>
    <property type="match status" value="1"/>
</dbReference>